<protein>
    <recommendedName>
        <fullName evidence="11">Gamma-aminobutyric acid type B receptor subunit 2</fullName>
    </recommendedName>
</protein>
<dbReference type="PRINTS" id="PR01177">
    <property type="entry name" value="GABAB1RECPTR"/>
</dbReference>
<dbReference type="InterPro" id="IPR000337">
    <property type="entry name" value="GPCR_3"/>
</dbReference>
<dbReference type="CDD" id="cd06366">
    <property type="entry name" value="PBP1_GABAb_receptor"/>
    <property type="match status" value="1"/>
</dbReference>
<dbReference type="PROSITE" id="PS50259">
    <property type="entry name" value="G_PROTEIN_RECEP_F3_4"/>
    <property type="match status" value="1"/>
</dbReference>
<evidence type="ECO:0000256" key="5">
    <source>
        <dbReference type="ARBA" id="ARBA00022989"/>
    </source>
</evidence>
<organism evidence="15 16">
    <name type="scientific">Paralvinella palmiformis</name>
    <dbReference type="NCBI Taxonomy" id="53620"/>
    <lineage>
        <taxon>Eukaryota</taxon>
        <taxon>Metazoa</taxon>
        <taxon>Spiralia</taxon>
        <taxon>Lophotrochozoa</taxon>
        <taxon>Annelida</taxon>
        <taxon>Polychaeta</taxon>
        <taxon>Sedentaria</taxon>
        <taxon>Canalipalpata</taxon>
        <taxon>Terebellida</taxon>
        <taxon>Terebelliformia</taxon>
        <taxon>Alvinellidae</taxon>
        <taxon>Paralvinella</taxon>
    </lineage>
</organism>
<evidence type="ECO:0000256" key="4">
    <source>
        <dbReference type="ARBA" id="ARBA00022729"/>
    </source>
</evidence>
<evidence type="ECO:0000256" key="6">
    <source>
        <dbReference type="ARBA" id="ARBA00023040"/>
    </source>
</evidence>
<feature type="region of interest" description="Disordered" evidence="12">
    <location>
        <begin position="44"/>
        <end position="64"/>
    </location>
</feature>
<reference evidence="15" key="1">
    <citation type="journal article" date="2023" name="Mol. Biol. Evol.">
        <title>Third-Generation Sequencing Reveals the Adaptive Role of the Epigenome in Three Deep-Sea Polychaetes.</title>
        <authorList>
            <person name="Perez M."/>
            <person name="Aroh O."/>
            <person name="Sun Y."/>
            <person name="Lan Y."/>
            <person name="Juniper S.K."/>
            <person name="Young C.R."/>
            <person name="Angers B."/>
            <person name="Qian P.Y."/>
        </authorList>
    </citation>
    <scope>NUCLEOTIDE SEQUENCE</scope>
    <source>
        <strain evidence="15">P08H-3</strain>
    </source>
</reference>
<keyword evidence="16" id="KW-1185">Reference proteome</keyword>
<feature type="domain" description="G-protein coupled receptors family 3 profile" evidence="14">
    <location>
        <begin position="606"/>
        <end position="674"/>
    </location>
</feature>
<dbReference type="GO" id="GO:0038039">
    <property type="term" value="C:G protein-coupled receptor heterodimeric complex"/>
    <property type="evidence" value="ECO:0007669"/>
    <property type="project" value="TreeGrafter"/>
</dbReference>
<evidence type="ECO:0000256" key="11">
    <source>
        <dbReference type="ARBA" id="ARBA00073785"/>
    </source>
</evidence>
<feature type="transmembrane region" description="Helical" evidence="13">
    <location>
        <begin position="610"/>
        <end position="628"/>
    </location>
</feature>
<dbReference type="InterPro" id="IPR028082">
    <property type="entry name" value="Peripla_BP_I"/>
</dbReference>
<keyword evidence="6" id="KW-0297">G-protein coupled receptor</keyword>
<dbReference type="Gene3D" id="3.40.50.2300">
    <property type="match status" value="2"/>
</dbReference>
<keyword evidence="9" id="KW-0325">Glycoprotein</keyword>
<keyword evidence="4" id="KW-0732">Signal</keyword>
<evidence type="ECO:0000256" key="12">
    <source>
        <dbReference type="SAM" id="MobiDB-lite"/>
    </source>
</evidence>
<dbReference type="GO" id="GO:0007214">
    <property type="term" value="P:gamma-aminobutyric acid signaling pathway"/>
    <property type="evidence" value="ECO:0007669"/>
    <property type="project" value="TreeGrafter"/>
</dbReference>
<sequence>MAIDQSMFASGGQLLGVGSGRRSDPGSGQFYWTSNTKWDVDDLGTNGDDWPNGPEDPEATNITTSTGDPGYGADAFYHFVYCKPQLVMLLGTSMSEVAKTLAEIVGYWNLLLVSYAATSPALSEREKYPTFYRLAPADSSYNAARKTFLQYFNWKAVAALHEDIETFTLAMDDMNKEFDKENITVKASLTFRTTGDDLQDKLKELKDEDARIIIGSFRENTARHVFCQAYHQGMYGQRYVWMLSGSYRKNWWLEGSSDINCTRDQLSEAVNGYFSVSSMNRILGNERSISGYTTEEFLAEYDTMNVTSPRSTYTQLTYDSLWAIALTLRKTMDNWRPSRARGTRHRLEEFDYVTGTRMKNDFLRTMGGLDFIGVSRTGTEPTTVAVIRPDAVPAPDVTENEALPRVSTLYRTRPAIILSCPHAITPSNTVYGSMGSVRGGRQRKVGMFNPENGTLDMNCFDCEAVVWPDDHVPADQFTKVVRLEYIQPEAFYTVSSVACFGIYLAIVFLSFNLHHPPIPHPSFISVADKSIQILIQGVLVYPDSRPSQNRALNAEIRSHVVASVVQTTSDRMIVNISIRLQNKILISGLSFGLICQDLGARYIKLSSPKLNNAAVAGCILVYLAVILLGMDDAILKHEAFPYVCTARAFLLSAGFSLAFGAMFTKTYRVHQIFRGCHSGLVKNKMTRSRAAARSSYIKTPMRAVRSRMAGSARTRFDLLIMPSQDIGSSVKATCPHCHRTTKLEGRG</sequence>
<comment type="subcellular location">
    <subcellularLocation>
        <location evidence="1">Cell membrane</location>
        <topology evidence="1">Multi-pass membrane protein</topology>
    </subcellularLocation>
</comment>
<evidence type="ECO:0000256" key="7">
    <source>
        <dbReference type="ARBA" id="ARBA00023136"/>
    </source>
</evidence>
<dbReference type="PRINTS" id="PR00248">
    <property type="entry name" value="GPCRMGR"/>
</dbReference>
<dbReference type="PANTHER" id="PTHR10519">
    <property type="entry name" value="GABA-B RECEPTOR"/>
    <property type="match status" value="1"/>
</dbReference>
<evidence type="ECO:0000256" key="1">
    <source>
        <dbReference type="ARBA" id="ARBA00004651"/>
    </source>
</evidence>
<dbReference type="AlphaFoldDB" id="A0AAD9NDF6"/>
<keyword evidence="2" id="KW-1003">Cell membrane</keyword>
<dbReference type="Proteomes" id="UP001208570">
    <property type="component" value="Unassembled WGS sequence"/>
</dbReference>
<evidence type="ECO:0000313" key="16">
    <source>
        <dbReference type="Proteomes" id="UP001208570"/>
    </source>
</evidence>
<dbReference type="PANTHER" id="PTHR10519:SF46">
    <property type="entry name" value="METABOTROPIC GABA-B RECEPTOR SUBTYPE 3, ISOFORM A"/>
    <property type="match status" value="1"/>
</dbReference>
<proteinExistence type="predicted"/>
<evidence type="ECO:0000256" key="8">
    <source>
        <dbReference type="ARBA" id="ARBA00023170"/>
    </source>
</evidence>
<dbReference type="PRINTS" id="PR01176">
    <property type="entry name" value="GABABRECEPTR"/>
</dbReference>
<evidence type="ECO:0000256" key="10">
    <source>
        <dbReference type="ARBA" id="ARBA00023224"/>
    </source>
</evidence>
<keyword evidence="3 13" id="KW-0812">Transmembrane</keyword>
<evidence type="ECO:0000256" key="3">
    <source>
        <dbReference type="ARBA" id="ARBA00022692"/>
    </source>
</evidence>
<dbReference type="Pfam" id="PF00003">
    <property type="entry name" value="7tm_3"/>
    <property type="match status" value="1"/>
</dbReference>
<dbReference type="InterPro" id="IPR001828">
    <property type="entry name" value="ANF_lig-bd_rcpt"/>
</dbReference>
<comment type="caution">
    <text evidence="15">The sequence shown here is derived from an EMBL/GenBank/DDBJ whole genome shotgun (WGS) entry which is preliminary data.</text>
</comment>
<feature type="transmembrane region" description="Helical" evidence="13">
    <location>
        <begin position="640"/>
        <end position="664"/>
    </location>
</feature>
<keyword evidence="10" id="KW-0807">Transducer</keyword>
<name>A0AAD9NDF6_9ANNE</name>
<gene>
    <name evidence="15" type="ORF">LSH36_44g11028</name>
</gene>
<accession>A0AAD9NDF6</accession>
<dbReference type="InterPro" id="IPR002455">
    <property type="entry name" value="GPCR3_GABA-B"/>
</dbReference>
<dbReference type="FunFam" id="3.40.50.2300:FF:000063">
    <property type="entry name" value="Gamma-aminobutyric acid type B receptor subunit"/>
    <property type="match status" value="1"/>
</dbReference>
<dbReference type="SUPFAM" id="SSF53822">
    <property type="entry name" value="Periplasmic binding protein-like I"/>
    <property type="match status" value="1"/>
</dbReference>
<feature type="transmembrane region" description="Helical" evidence="13">
    <location>
        <begin position="490"/>
        <end position="511"/>
    </location>
</feature>
<evidence type="ECO:0000256" key="13">
    <source>
        <dbReference type="SAM" id="Phobius"/>
    </source>
</evidence>
<keyword evidence="8" id="KW-0675">Receptor</keyword>
<evidence type="ECO:0000259" key="14">
    <source>
        <dbReference type="PROSITE" id="PS50259"/>
    </source>
</evidence>
<dbReference type="GO" id="GO:0004965">
    <property type="term" value="F:G protein-coupled GABA receptor activity"/>
    <property type="evidence" value="ECO:0007669"/>
    <property type="project" value="InterPro"/>
</dbReference>
<evidence type="ECO:0000313" key="15">
    <source>
        <dbReference type="EMBL" id="KAK2165940.1"/>
    </source>
</evidence>
<evidence type="ECO:0000256" key="9">
    <source>
        <dbReference type="ARBA" id="ARBA00023180"/>
    </source>
</evidence>
<evidence type="ECO:0000256" key="2">
    <source>
        <dbReference type="ARBA" id="ARBA00022475"/>
    </source>
</evidence>
<dbReference type="InterPro" id="IPR017978">
    <property type="entry name" value="GPCR_3_C"/>
</dbReference>
<dbReference type="Pfam" id="PF01094">
    <property type="entry name" value="ANF_receptor"/>
    <property type="match status" value="1"/>
</dbReference>
<dbReference type="EMBL" id="JAODUP010000044">
    <property type="protein sequence ID" value="KAK2165940.1"/>
    <property type="molecule type" value="Genomic_DNA"/>
</dbReference>
<keyword evidence="5 13" id="KW-1133">Transmembrane helix</keyword>
<keyword evidence="7 13" id="KW-0472">Membrane</keyword>